<dbReference type="GO" id="GO:0005524">
    <property type="term" value="F:ATP binding"/>
    <property type="evidence" value="ECO:0007669"/>
    <property type="project" value="UniProtKB-KW"/>
</dbReference>
<keyword evidence="3" id="KW-0547">Nucleotide-binding</keyword>
<name>A0A1M6F2A7_BUTFI</name>
<evidence type="ECO:0000313" key="6">
    <source>
        <dbReference type="EMBL" id="SHI91848.1"/>
    </source>
</evidence>
<dbReference type="Pfam" id="PF00005">
    <property type="entry name" value="ABC_tran"/>
    <property type="match status" value="1"/>
</dbReference>
<protein>
    <submittedName>
        <fullName evidence="6">Multidrug/hemolysin transport system ATP-binding protein</fullName>
    </submittedName>
</protein>
<dbReference type="PANTHER" id="PTHR42711">
    <property type="entry name" value="ABC TRANSPORTER ATP-BINDING PROTEIN"/>
    <property type="match status" value="1"/>
</dbReference>
<evidence type="ECO:0000256" key="3">
    <source>
        <dbReference type="ARBA" id="ARBA00022741"/>
    </source>
</evidence>
<dbReference type="PANTHER" id="PTHR42711:SF5">
    <property type="entry name" value="ABC TRANSPORTER ATP-BINDING PROTEIN NATA"/>
    <property type="match status" value="1"/>
</dbReference>
<evidence type="ECO:0000256" key="1">
    <source>
        <dbReference type="ARBA" id="ARBA00005417"/>
    </source>
</evidence>
<evidence type="ECO:0000256" key="4">
    <source>
        <dbReference type="ARBA" id="ARBA00022840"/>
    </source>
</evidence>
<keyword evidence="7" id="KW-1185">Reference proteome</keyword>
<dbReference type="RefSeq" id="WP_073390147.1">
    <property type="nucleotide sequence ID" value="NZ_FQXK01000047.1"/>
</dbReference>
<evidence type="ECO:0000256" key="2">
    <source>
        <dbReference type="ARBA" id="ARBA00022448"/>
    </source>
</evidence>
<dbReference type="InterPro" id="IPR027417">
    <property type="entry name" value="P-loop_NTPase"/>
</dbReference>
<dbReference type="InterPro" id="IPR003593">
    <property type="entry name" value="AAA+_ATPase"/>
</dbReference>
<keyword evidence="2" id="KW-0813">Transport</keyword>
<evidence type="ECO:0000313" key="7">
    <source>
        <dbReference type="Proteomes" id="UP000184278"/>
    </source>
</evidence>
<organism evidence="6 7">
    <name type="scientific">Butyrivibrio fibrisolvens DSM 3071</name>
    <dbReference type="NCBI Taxonomy" id="1121131"/>
    <lineage>
        <taxon>Bacteria</taxon>
        <taxon>Bacillati</taxon>
        <taxon>Bacillota</taxon>
        <taxon>Clostridia</taxon>
        <taxon>Lachnospirales</taxon>
        <taxon>Lachnospiraceae</taxon>
        <taxon>Butyrivibrio</taxon>
    </lineage>
</organism>
<gene>
    <name evidence="6" type="ORF">SAMN02745229_03834</name>
</gene>
<dbReference type="Gene3D" id="3.40.50.300">
    <property type="entry name" value="P-loop containing nucleotide triphosphate hydrolases"/>
    <property type="match status" value="1"/>
</dbReference>
<proteinExistence type="inferred from homology"/>
<dbReference type="SMART" id="SM00382">
    <property type="entry name" value="AAA"/>
    <property type="match status" value="1"/>
</dbReference>
<evidence type="ECO:0000259" key="5">
    <source>
        <dbReference type="PROSITE" id="PS50893"/>
    </source>
</evidence>
<dbReference type="InterPro" id="IPR003439">
    <property type="entry name" value="ABC_transporter-like_ATP-bd"/>
</dbReference>
<keyword evidence="4 6" id="KW-0067">ATP-binding</keyword>
<dbReference type="SUPFAM" id="SSF52540">
    <property type="entry name" value="P-loop containing nucleoside triphosphate hydrolases"/>
    <property type="match status" value="1"/>
</dbReference>
<accession>A0A1M6F2A7</accession>
<dbReference type="EMBL" id="FQXK01000047">
    <property type="protein sequence ID" value="SHI91848.1"/>
    <property type="molecule type" value="Genomic_DNA"/>
</dbReference>
<dbReference type="GO" id="GO:0016887">
    <property type="term" value="F:ATP hydrolysis activity"/>
    <property type="evidence" value="ECO:0007669"/>
    <property type="project" value="InterPro"/>
</dbReference>
<dbReference type="OrthoDB" id="9804819at2"/>
<reference evidence="7" key="1">
    <citation type="submission" date="2016-11" db="EMBL/GenBank/DDBJ databases">
        <authorList>
            <person name="Varghese N."/>
            <person name="Submissions S."/>
        </authorList>
    </citation>
    <scope>NUCLEOTIDE SEQUENCE [LARGE SCALE GENOMIC DNA]</scope>
    <source>
        <strain evidence="7">DSM 3071</strain>
    </source>
</reference>
<dbReference type="AlphaFoldDB" id="A0A1M6F2A7"/>
<feature type="domain" description="ABC transporter" evidence="5">
    <location>
        <begin position="4"/>
        <end position="234"/>
    </location>
</feature>
<dbReference type="STRING" id="1121131.SAMN02745229_03834"/>
<comment type="similarity">
    <text evidence="1">Belongs to the ABC transporter superfamily.</text>
</comment>
<dbReference type="InterPro" id="IPR050763">
    <property type="entry name" value="ABC_transporter_ATP-binding"/>
</dbReference>
<dbReference type="GeneID" id="89511056"/>
<sequence length="304" mass="33857">MNSIELKNLTKRYGSFNAVDNLSFEIKQGDFVGFLGVNGAGKSTTVNMLSTILTPDDGEATICGYKLGKEDMDIRRSIGVVYQSNVLDDLFTVKENIVTRSKMLGLDSKTIKERLYDLSDILKLSDIMNKRYRLLSGGQKRRCEIAFALMHSPKILFLDEPTTGLDPATRTFVWDAVEMLRANTDMTVFLTTHYMEEAQSADKIVIINKGKKVAEGTPFELKEKFAKDSLKLYFGENRLGEVTDILGNEKLITTSYGGLVEANDPFSAARTAEKLVGVIDGFEIIQGKMDDVFLNVTRDLEAAI</sequence>
<dbReference type="PROSITE" id="PS50893">
    <property type="entry name" value="ABC_TRANSPORTER_2"/>
    <property type="match status" value="1"/>
</dbReference>
<dbReference type="Proteomes" id="UP000184278">
    <property type="component" value="Unassembled WGS sequence"/>
</dbReference>